<evidence type="ECO:0000313" key="2">
    <source>
        <dbReference type="Proteomes" id="UP000032142"/>
    </source>
</evidence>
<dbReference type="Proteomes" id="UP000032142">
    <property type="component" value="Unassembled WGS sequence"/>
</dbReference>
<evidence type="ECO:0000313" key="1">
    <source>
        <dbReference type="EMBL" id="KHG14721.1"/>
    </source>
</evidence>
<dbReference type="AlphaFoldDB" id="A0A0B0NUG6"/>
<name>A0A0B0NUG6_GOSAR</name>
<gene>
    <name evidence="1" type="ORF">F383_18245</name>
</gene>
<keyword evidence="2" id="KW-1185">Reference proteome</keyword>
<protein>
    <submittedName>
        <fullName evidence="1">Putative ycf1 C-terminal part</fullName>
    </submittedName>
</protein>
<proteinExistence type="predicted"/>
<dbReference type="EMBL" id="KN402154">
    <property type="protein sequence ID" value="KHG14721.1"/>
    <property type="molecule type" value="Genomic_DNA"/>
</dbReference>
<accession>A0A0B0NUG6</accession>
<reference evidence="2" key="1">
    <citation type="submission" date="2014-09" db="EMBL/GenBank/DDBJ databases">
        <authorList>
            <person name="Mudge J."/>
            <person name="Ramaraj T."/>
            <person name="Lindquist I.E."/>
            <person name="Bharti A.K."/>
            <person name="Sundararajan A."/>
            <person name="Cameron C.T."/>
            <person name="Woodward J.E."/>
            <person name="May G.D."/>
            <person name="Brubaker C."/>
            <person name="Broadhvest J."/>
            <person name="Wilkins T.A."/>
        </authorList>
    </citation>
    <scope>NUCLEOTIDE SEQUENCE</scope>
    <source>
        <strain evidence="2">cv. AKA8401</strain>
    </source>
</reference>
<sequence length="101" mass="11259">MRGLNWKGAQTSRVKSRVAQVGRTGHANYRFKGKVRVDQANILAYNRPQNLTATNGTRPIDGVNGYNSDKFVGEYASDVEVEWRTTRRRRVTCGGGTASVR</sequence>
<organism evidence="1 2">
    <name type="scientific">Gossypium arboreum</name>
    <name type="common">Tree cotton</name>
    <name type="synonym">Gossypium nanking</name>
    <dbReference type="NCBI Taxonomy" id="29729"/>
    <lineage>
        <taxon>Eukaryota</taxon>
        <taxon>Viridiplantae</taxon>
        <taxon>Streptophyta</taxon>
        <taxon>Embryophyta</taxon>
        <taxon>Tracheophyta</taxon>
        <taxon>Spermatophyta</taxon>
        <taxon>Magnoliopsida</taxon>
        <taxon>eudicotyledons</taxon>
        <taxon>Gunneridae</taxon>
        <taxon>Pentapetalae</taxon>
        <taxon>rosids</taxon>
        <taxon>malvids</taxon>
        <taxon>Malvales</taxon>
        <taxon>Malvaceae</taxon>
        <taxon>Malvoideae</taxon>
        <taxon>Gossypium</taxon>
    </lineage>
</organism>